<dbReference type="SUPFAM" id="SSF81383">
    <property type="entry name" value="F-box domain"/>
    <property type="match status" value="1"/>
</dbReference>
<evidence type="ECO:0000313" key="5">
    <source>
        <dbReference type="Proteomes" id="UP000886523"/>
    </source>
</evidence>
<protein>
    <recommendedName>
        <fullName evidence="3">F-box domain-containing protein</fullName>
    </recommendedName>
</protein>
<feature type="chain" id="PRO_5040199543" description="F-box domain-containing protein" evidence="2">
    <location>
        <begin position="25"/>
        <end position="528"/>
    </location>
</feature>
<name>A0A9P6AVS8_9AGAM</name>
<dbReference type="CDD" id="cd09917">
    <property type="entry name" value="F-box_SF"/>
    <property type="match status" value="1"/>
</dbReference>
<gene>
    <name evidence="4" type="ORF">BS47DRAFT_1468010</name>
</gene>
<feature type="compositionally biased region" description="Acidic residues" evidence="1">
    <location>
        <begin position="491"/>
        <end position="514"/>
    </location>
</feature>
<dbReference type="PROSITE" id="PS50181">
    <property type="entry name" value="FBOX"/>
    <property type="match status" value="1"/>
</dbReference>
<dbReference type="EMBL" id="MU128996">
    <property type="protein sequence ID" value="KAF9511741.1"/>
    <property type="molecule type" value="Genomic_DNA"/>
</dbReference>
<dbReference type="InterPro" id="IPR001810">
    <property type="entry name" value="F-box_dom"/>
</dbReference>
<dbReference type="Proteomes" id="UP000886523">
    <property type="component" value="Unassembled WGS sequence"/>
</dbReference>
<feature type="region of interest" description="Disordered" evidence="1">
    <location>
        <begin position="455"/>
        <end position="514"/>
    </location>
</feature>
<evidence type="ECO:0000256" key="1">
    <source>
        <dbReference type="SAM" id="MobiDB-lite"/>
    </source>
</evidence>
<accession>A0A9P6AVS8</accession>
<dbReference type="AlphaFoldDB" id="A0A9P6AVS8"/>
<keyword evidence="5" id="KW-1185">Reference proteome</keyword>
<feature type="compositionally biased region" description="Acidic residues" evidence="1">
    <location>
        <begin position="467"/>
        <end position="482"/>
    </location>
</feature>
<proteinExistence type="predicted"/>
<dbReference type="Gene3D" id="1.20.1280.50">
    <property type="match status" value="1"/>
</dbReference>
<reference evidence="4" key="1">
    <citation type="journal article" date="2020" name="Nat. Commun.">
        <title>Large-scale genome sequencing of mycorrhizal fungi provides insights into the early evolution of symbiotic traits.</title>
        <authorList>
            <person name="Miyauchi S."/>
            <person name="Kiss E."/>
            <person name="Kuo A."/>
            <person name="Drula E."/>
            <person name="Kohler A."/>
            <person name="Sanchez-Garcia M."/>
            <person name="Morin E."/>
            <person name="Andreopoulos B."/>
            <person name="Barry K.W."/>
            <person name="Bonito G."/>
            <person name="Buee M."/>
            <person name="Carver A."/>
            <person name="Chen C."/>
            <person name="Cichocki N."/>
            <person name="Clum A."/>
            <person name="Culley D."/>
            <person name="Crous P.W."/>
            <person name="Fauchery L."/>
            <person name="Girlanda M."/>
            <person name="Hayes R.D."/>
            <person name="Keri Z."/>
            <person name="LaButti K."/>
            <person name="Lipzen A."/>
            <person name="Lombard V."/>
            <person name="Magnuson J."/>
            <person name="Maillard F."/>
            <person name="Murat C."/>
            <person name="Nolan M."/>
            <person name="Ohm R.A."/>
            <person name="Pangilinan J."/>
            <person name="Pereira M.F."/>
            <person name="Perotto S."/>
            <person name="Peter M."/>
            <person name="Pfister S."/>
            <person name="Riley R."/>
            <person name="Sitrit Y."/>
            <person name="Stielow J.B."/>
            <person name="Szollosi G."/>
            <person name="Zifcakova L."/>
            <person name="Stursova M."/>
            <person name="Spatafora J.W."/>
            <person name="Tedersoo L."/>
            <person name="Vaario L.M."/>
            <person name="Yamada A."/>
            <person name="Yan M."/>
            <person name="Wang P."/>
            <person name="Xu J."/>
            <person name="Bruns T."/>
            <person name="Baldrian P."/>
            <person name="Vilgalys R."/>
            <person name="Dunand C."/>
            <person name="Henrissat B."/>
            <person name="Grigoriev I.V."/>
            <person name="Hibbett D."/>
            <person name="Nagy L.G."/>
            <person name="Martin F.M."/>
        </authorList>
    </citation>
    <scope>NUCLEOTIDE SEQUENCE</scope>
    <source>
        <strain evidence="4">UP504</strain>
    </source>
</reference>
<dbReference type="Pfam" id="PF12937">
    <property type="entry name" value="F-box-like"/>
    <property type="match status" value="1"/>
</dbReference>
<feature type="signal peptide" evidence="2">
    <location>
        <begin position="1"/>
        <end position="24"/>
    </location>
</feature>
<comment type="caution">
    <text evidence="4">The sequence shown here is derived from an EMBL/GenBank/DDBJ whole genome shotgun (WGS) entry which is preliminary data.</text>
</comment>
<organism evidence="4 5">
    <name type="scientific">Hydnum rufescens UP504</name>
    <dbReference type="NCBI Taxonomy" id="1448309"/>
    <lineage>
        <taxon>Eukaryota</taxon>
        <taxon>Fungi</taxon>
        <taxon>Dikarya</taxon>
        <taxon>Basidiomycota</taxon>
        <taxon>Agaricomycotina</taxon>
        <taxon>Agaricomycetes</taxon>
        <taxon>Cantharellales</taxon>
        <taxon>Hydnaceae</taxon>
        <taxon>Hydnum</taxon>
    </lineage>
</organism>
<keyword evidence="2" id="KW-0732">Signal</keyword>
<sequence>MSANLSLFTLPLEILIRILGLLEGRQIARCGAVCSYFKHVIQSSIVLRYFTKLDMFGYVDASGSIDAPPIPAIRLNRLERHIHAWNNLDWVEARLLAPPHGSDFGILSQGIFATFDRDKVYCMLLPHLMRGIPLRTWARGDFEFPISQIEINPSNNLLGGCPPGGLDVDTVAVHLYELFGNRPHPWARNHILFSVPTDSRYRRRGVTRVVGCCLGITLCFHREVRIEIWNWMTGQKITFEFLSAPFVVVVRQAVLEVYQIRLETPGAPPVHTISFCMPRLNRDEYRSTAWITGKSRLSHGVDRANHPSGRPFFPSPSFQWGQDSSYLTIECLVKGCLFQPRANALRDGSEDDSYTSRIRSWTIRLSVCPSSTSIARELGGPSRYPQIRWKDYAPPHVIRSNRLSDPGEIRMGRPPPVPLVSRYVSLDGTFHPRVLCDDEHIIFWALRCPVRLAEDGNGGGDRHGEEDGVGDGDRDEDGEEDGHEGGREDGDGNGDEDQDDAWGEDDDWDEDEDEDVAYVNKLIVLTVW</sequence>
<evidence type="ECO:0000256" key="2">
    <source>
        <dbReference type="SAM" id="SignalP"/>
    </source>
</evidence>
<feature type="domain" description="F-box" evidence="3">
    <location>
        <begin position="4"/>
        <end position="53"/>
    </location>
</feature>
<evidence type="ECO:0000313" key="4">
    <source>
        <dbReference type="EMBL" id="KAF9511741.1"/>
    </source>
</evidence>
<evidence type="ECO:0000259" key="3">
    <source>
        <dbReference type="PROSITE" id="PS50181"/>
    </source>
</evidence>
<dbReference type="InterPro" id="IPR036047">
    <property type="entry name" value="F-box-like_dom_sf"/>
</dbReference>